<geneLocation type="mitochondrion" evidence="18"/>
<dbReference type="SUPFAM" id="SSF81464">
    <property type="entry name" value="Cytochrome c oxidase subunit II-like, transmembrane region"/>
    <property type="match status" value="1"/>
</dbReference>
<dbReference type="FunFam" id="1.10.287.90:FF:000004">
    <property type="entry name" value="Cytochrome c oxidase subunit 2"/>
    <property type="match status" value="1"/>
</dbReference>
<dbReference type="NCBIfam" id="TIGR02866">
    <property type="entry name" value="CoxB"/>
    <property type="match status" value="1"/>
</dbReference>
<feature type="transmembrane region" description="Helical" evidence="15">
    <location>
        <begin position="55"/>
        <end position="75"/>
    </location>
</feature>
<dbReference type="PRINTS" id="PR01166">
    <property type="entry name" value="CYCOXIDASEII"/>
</dbReference>
<evidence type="ECO:0000256" key="3">
    <source>
        <dbReference type="ARBA" id="ARBA00022448"/>
    </source>
</evidence>
<evidence type="ECO:0000256" key="11">
    <source>
        <dbReference type="ARBA" id="ARBA00023128"/>
    </source>
</evidence>
<comment type="catalytic activity">
    <reaction evidence="13">
        <text>4 Fe(II)-[cytochrome c] + O2 + 8 H(+)(in) = 4 Fe(III)-[cytochrome c] + 2 H2O + 4 H(+)(out)</text>
        <dbReference type="Rhea" id="RHEA:11436"/>
        <dbReference type="Rhea" id="RHEA-COMP:10350"/>
        <dbReference type="Rhea" id="RHEA-COMP:14399"/>
        <dbReference type="ChEBI" id="CHEBI:15377"/>
        <dbReference type="ChEBI" id="CHEBI:15378"/>
        <dbReference type="ChEBI" id="CHEBI:15379"/>
        <dbReference type="ChEBI" id="CHEBI:29033"/>
        <dbReference type="ChEBI" id="CHEBI:29034"/>
        <dbReference type="EC" id="7.1.1.9"/>
    </reaction>
    <physiologicalReaction direction="left-to-right" evidence="13">
        <dbReference type="Rhea" id="RHEA:11437"/>
    </physiologicalReaction>
</comment>
<dbReference type="InterPro" id="IPR002429">
    <property type="entry name" value="CcO_II-like_C"/>
</dbReference>
<dbReference type="GO" id="GO:0004129">
    <property type="term" value="F:cytochrome-c oxidase activity"/>
    <property type="evidence" value="ECO:0007669"/>
    <property type="project" value="UniProtKB-EC"/>
</dbReference>
<keyword evidence="14" id="KW-0999">Mitochondrion inner membrane</keyword>
<feature type="transmembrane region" description="Helical" evidence="15">
    <location>
        <begin position="96"/>
        <end position="120"/>
    </location>
</feature>
<evidence type="ECO:0000313" key="18">
    <source>
        <dbReference type="EMBL" id="AHX02399.1"/>
    </source>
</evidence>
<dbReference type="InterPro" id="IPR034210">
    <property type="entry name" value="CcO_II_C"/>
</dbReference>
<dbReference type="InterPro" id="IPR045187">
    <property type="entry name" value="CcO_II"/>
</dbReference>
<evidence type="ECO:0000256" key="4">
    <source>
        <dbReference type="ARBA" id="ARBA00022660"/>
    </source>
</evidence>
<comment type="cofactor">
    <cofactor evidence="14">
        <name>Cu cation</name>
        <dbReference type="ChEBI" id="CHEBI:23378"/>
    </cofactor>
    <text evidence="14">Binds a copper A center.</text>
</comment>
<organism evidence="18">
    <name type="scientific">Asparagopsis taxiformis</name>
    <dbReference type="NCBI Taxonomy" id="260499"/>
    <lineage>
        <taxon>Eukaryota</taxon>
        <taxon>Rhodophyta</taxon>
        <taxon>Florideophyceae</taxon>
        <taxon>Rhodymeniophycidae</taxon>
        <taxon>Bonnemaisoniales</taxon>
        <taxon>Bonnemaisoniaceae</taxon>
        <taxon>Asparagopsis</taxon>
    </lineage>
</organism>
<dbReference type="PANTHER" id="PTHR22888">
    <property type="entry name" value="CYTOCHROME C OXIDASE, SUBUNIT II"/>
    <property type="match status" value="1"/>
</dbReference>
<dbReference type="GO" id="GO:1902495">
    <property type="term" value="C:transmembrane transporter complex"/>
    <property type="evidence" value="ECO:0007669"/>
    <property type="project" value="UniProtKB-ARBA"/>
</dbReference>
<keyword evidence="3 14" id="KW-0813">Transport</keyword>
<comment type="similarity">
    <text evidence="2 14">Belongs to the cytochrome c oxidase subunit 2 family.</text>
</comment>
<dbReference type="InterPro" id="IPR036257">
    <property type="entry name" value="Cyt_c_oxidase_su2_TM_sf"/>
</dbReference>
<dbReference type="Gene3D" id="1.10.287.90">
    <property type="match status" value="1"/>
</dbReference>
<dbReference type="InterPro" id="IPR014222">
    <property type="entry name" value="Cyt_c_oxidase_su2"/>
</dbReference>
<dbReference type="Pfam" id="PF00116">
    <property type="entry name" value="COX2"/>
    <property type="match status" value="1"/>
</dbReference>
<feature type="domain" description="Cytochrome oxidase subunit II transmembrane region profile" evidence="17">
    <location>
        <begin position="29"/>
        <end position="124"/>
    </location>
</feature>
<protein>
    <recommendedName>
        <fullName evidence="14">Cytochrome c oxidase subunit 2</fullName>
    </recommendedName>
</protein>
<proteinExistence type="inferred from homology"/>
<evidence type="ECO:0000256" key="7">
    <source>
        <dbReference type="ARBA" id="ARBA00022967"/>
    </source>
</evidence>
<dbReference type="InterPro" id="IPR008972">
    <property type="entry name" value="Cupredoxin"/>
</dbReference>
<dbReference type="GeneID" id="24120770"/>
<keyword evidence="12 14" id="KW-0472">Membrane</keyword>
<feature type="domain" description="Cytochrome oxidase subunit II copper A binding" evidence="16">
    <location>
        <begin position="125"/>
        <end position="263"/>
    </location>
</feature>
<dbReference type="PROSITE" id="PS50999">
    <property type="entry name" value="COX2_TM"/>
    <property type="match status" value="1"/>
</dbReference>
<evidence type="ECO:0000256" key="10">
    <source>
        <dbReference type="ARBA" id="ARBA00023008"/>
    </source>
</evidence>
<dbReference type="CDD" id="cd13912">
    <property type="entry name" value="CcO_II_C"/>
    <property type="match status" value="1"/>
</dbReference>
<keyword evidence="7" id="KW-1278">Translocase</keyword>
<dbReference type="GO" id="GO:0005507">
    <property type="term" value="F:copper ion binding"/>
    <property type="evidence" value="ECO:0007669"/>
    <property type="project" value="InterPro"/>
</dbReference>
<dbReference type="GO" id="GO:0016491">
    <property type="term" value="F:oxidoreductase activity"/>
    <property type="evidence" value="ECO:0007669"/>
    <property type="project" value="InterPro"/>
</dbReference>
<comment type="function">
    <text evidence="14">Component of the cytochrome c oxidase, the last enzyme in the mitochondrial electron transport chain which drives oxidative phosphorylation. The respiratory chain contains 3 multisubunit complexes succinate dehydrogenase (complex II, CII), ubiquinol-cytochrome c oxidoreductase (cytochrome b-c1 complex, complex III, CIII) and cytochrome c oxidase (complex IV, CIV), that cooperate to transfer electrons derived from NADH and succinate to molecular oxygen, creating an electrochemical gradient over the inner membrane that drives transmembrane transport and the ATP synthase. Cytochrome c oxidase is the component of the respiratory chain that catalyzes the reduction of oxygen to water. Electrons originating from reduced cytochrome c in the intermembrane space (IMS) are transferred via the dinuclear copper A center (CU(A)) of subunit 2 and heme A of subunit 1 to the active site in subunit 1, a binuclear center (BNC) formed by heme A3 and copper B (CU(B)). The BNC reduces molecular oxygen to 2 water molecules using 4 electrons from cytochrome c in the IMS and 4 protons from the mitochondrial matrix.</text>
</comment>
<dbReference type="PANTHER" id="PTHR22888:SF9">
    <property type="entry name" value="CYTOCHROME C OXIDASE SUBUNIT 2"/>
    <property type="match status" value="1"/>
</dbReference>
<keyword evidence="8 14" id="KW-0249">Electron transport</keyword>
<dbReference type="PROSITE" id="PS50857">
    <property type="entry name" value="COX2_CUA"/>
    <property type="match status" value="1"/>
</dbReference>
<evidence type="ECO:0000256" key="5">
    <source>
        <dbReference type="ARBA" id="ARBA00022692"/>
    </source>
</evidence>
<keyword evidence="6 14" id="KW-0479">Metal-binding</keyword>
<sequence length="267" mass="30498">MSISLKHIINYLIFLLFSFFYPNLVFSDAATNWQIGFQDPATPVMEGIINLHHDLMFFICVISIFVTWMLGRTLWHFEQKQNLQSSSLSHGTLIEIIWTVTPAFILLIIAIPSFSLLYAMDEIISPAITIKTLGHQWYWTYEYSDYISESNEAIIFESYMIPEEDLSLGQLRLLEVDNRMIIPVNTHIRVIVSASDVLHSWAVPSLGIKCDAVPGRLNQASIFIKREGLYYGQCSEICGINHGFMPIVVEAVALPNYINWISNKLSE</sequence>
<evidence type="ECO:0000259" key="17">
    <source>
        <dbReference type="PROSITE" id="PS50999"/>
    </source>
</evidence>
<evidence type="ECO:0000256" key="2">
    <source>
        <dbReference type="ARBA" id="ARBA00007866"/>
    </source>
</evidence>
<dbReference type="Pfam" id="PF02790">
    <property type="entry name" value="COX2_TM"/>
    <property type="match status" value="1"/>
</dbReference>
<dbReference type="FunFam" id="2.60.40.420:FF:000001">
    <property type="entry name" value="Cytochrome c oxidase subunit 2"/>
    <property type="match status" value="1"/>
</dbReference>
<keyword evidence="4 14" id="KW-0679">Respiratory chain</keyword>
<dbReference type="InterPro" id="IPR001505">
    <property type="entry name" value="Copper_CuA"/>
</dbReference>
<keyword evidence="5 14" id="KW-0812">Transmembrane</keyword>
<accession>A0A0E3DBA4</accession>
<reference evidence="18" key="1">
    <citation type="submission" date="2014-02" db="EMBL/GenBank/DDBJ databases">
        <title>Complete mitochondrion genomes reveal florideophycean red algal diversity.</title>
        <authorList>
            <person name="Yang E.C."/>
            <person name="Yoon H.S."/>
        </authorList>
    </citation>
    <scope>NUCLEOTIDE SEQUENCE</scope>
    <source>
        <strain evidence="18">CCAP 1341/1</strain>
    </source>
</reference>
<name>A0A0E3DBA4_9FLOR</name>
<dbReference type="SUPFAM" id="SSF49503">
    <property type="entry name" value="Cupredoxins"/>
    <property type="match status" value="1"/>
</dbReference>
<evidence type="ECO:0000256" key="12">
    <source>
        <dbReference type="ARBA" id="ARBA00023136"/>
    </source>
</evidence>
<feature type="transmembrane region" description="Helical" evidence="15">
    <location>
        <begin position="12"/>
        <end position="35"/>
    </location>
</feature>
<evidence type="ECO:0000256" key="1">
    <source>
        <dbReference type="ARBA" id="ARBA00004225"/>
    </source>
</evidence>
<keyword evidence="11 14" id="KW-0496">Mitochondrion</keyword>
<evidence type="ECO:0000256" key="15">
    <source>
        <dbReference type="SAM" id="Phobius"/>
    </source>
</evidence>
<dbReference type="PROSITE" id="PS00078">
    <property type="entry name" value="COX2"/>
    <property type="match status" value="1"/>
</dbReference>
<dbReference type="Gene3D" id="2.60.40.420">
    <property type="entry name" value="Cupredoxins - blue copper proteins"/>
    <property type="match status" value="1"/>
</dbReference>
<dbReference type="GO" id="GO:1902494">
    <property type="term" value="C:catalytic complex"/>
    <property type="evidence" value="ECO:0007669"/>
    <property type="project" value="UniProtKB-ARBA"/>
</dbReference>
<dbReference type="EMBL" id="KJ398158">
    <property type="protein sequence ID" value="AHX02399.1"/>
    <property type="molecule type" value="Genomic_DNA"/>
</dbReference>
<dbReference type="RefSeq" id="YP_009131063.1">
    <property type="nucleotide sequence ID" value="NC_026843.1"/>
</dbReference>
<evidence type="ECO:0000256" key="6">
    <source>
        <dbReference type="ARBA" id="ARBA00022723"/>
    </source>
</evidence>
<evidence type="ECO:0000256" key="14">
    <source>
        <dbReference type="RuleBase" id="RU000457"/>
    </source>
</evidence>
<dbReference type="GO" id="GO:0005743">
    <property type="term" value="C:mitochondrial inner membrane"/>
    <property type="evidence" value="ECO:0007669"/>
    <property type="project" value="UniProtKB-SubCell"/>
</dbReference>
<keyword evidence="10 14" id="KW-0186">Copper</keyword>
<evidence type="ECO:0000256" key="9">
    <source>
        <dbReference type="ARBA" id="ARBA00022989"/>
    </source>
</evidence>
<dbReference type="AlphaFoldDB" id="A0A0E3DBA4"/>
<evidence type="ECO:0000256" key="13">
    <source>
        <dbReference type="ARBA" id="ARBA00049512"/>
    </source>
</evidence>
<evidence type="ECO:0000259" key="16">
    <source>
        <dbReference type="PROSITE" id="PS50857"/>
    </source>
</evidence>
<dbReference type="InterPro" id="IPR011759">
    <property type="entry name" value="Cyt_c_oxidase_su2_TM_dom"/>
</dbReference>
<comment type="subcellular location">
    <subcellularLocation>
        <location evidence="14">Mitochondrion inner membrane</location>
        <topology evidence="14">Multi-pass membrane protein</topology>
    </subcellularLocation>
    <subcellularLocation>
        <location evidence="1">Mitochondrion membrane</location>
        <topology evidence="1">Multi-pass membrane protein</topology>
    </subcellularLocation>
</comment>
<keyword evidence="9 15" id="KW-1133">Transmembrane helix</keyword>
<dbReference type="GO" id="GO:0042773">
    <property type="term" value="P:ATP synthesis coupled electron transport"/>
    <property type="evidence" value="ECO:0007669"/>
    <property type="project" value="TreeGrafter"/>
</dbReference>
<gene>
    <name evidence="18" type="primary">cox2</name>
    <name evidence="18" type="ORF">Atax.mt.06</name>
</gene>
<evidence type="ECO:0000256" key="8">
    <source>
        <dbReference type="ARBA" id="ARBA00022982"/>
    </source>
</evidence>